<dbReference type="Gene3D" id="3.40.50.300">
    <property type="entry name" value="P-loop containing nucleotide triphosphate hydrolases"/>
    <property type="match status" value="1"/>
</dbReference>
<dbReference type="CDD" id="cd03113">
    <property type="entry name" value="CTPS_N"/>
    <property type="match status" value="1"/>
</dbReference>
<dbReference type="UniPathway" id="UPA00159">
    <property type="reaction ID" value="UER00277"/>
</dbReference>
<feature type="active site" description="Nucleophile; for glutamine hydrolysis" evidence="11">
    <location>
        <position position="382"/>
    </location>
</feature>
<feature type="binding site" evidence="11">
    <location>
        <begin position="14"/>
        <end position="19"/>
    </location>
    <ligand>
        <name>ATP</name>
        <dbReference type="ChEBI" id="CHEBI:30616"/>
    </ligand>
</feature>
<evidence type="ECO:0000256" key="8">
    <source>
        <dbReference type="ARBA" id="ARBA00022962"/>
    </source>
</evidence>
<feature type="binding site" evidence="11">
    <location>
        <position position="241"/>
    </location>
    <ligand>
        <name>ATP</name>
        <dbReference type="ChEBI" id="CHEBI:30616"/>
    </ligand>
</feature>
<evidence type="ECO:0000256" key="2">
    <source>
        <dbReference type="ARBA" id="ARBA00007533"/>
    </source>
</evidence>
<dbReference type="InterPro" id="IPR027417">
    <property type="entry name" value="P-loop_NTPase"/>
</dbReference>
<feature type="binding site" evidence="11">
    <location>
        <position position="463"/>
    </location>
    <ligand>
        <name>L-glutamine</name>
        <dbReference type="ChEBI" id="CHEBI:58359"/>
    </ligand>
</feature>
<feature type="binding site" evidence="11">
    <location>
        <begin position="187"/>
        <end position="192"/>
    </location>
    <ligand>
        <name>UTP</name>
        <dbReference type="ChEBI" id="CHEBI:46398"/>
    </ligand>
</feature>
<dbReference type="FunFam" id="3.40.50.300:FF:000009">
    <property type="entry name" value="CTP synthase"/>
    <property type="match status" value="1"/>
</dbReference>
<feature type="binding site" evidence="11">
    <location>
        <position position="141"/>
    </location>
    <ligand>
        <name>Mg(2+)</name>
        <dbReference type="ChEBI" id="CHEBI:18420"/>
    </ligand>
</feature>
<keyword evidence="5 11" id="KW-0547">Nucleotide-binding</keyword>
<evidence type="ECO:0000259" key="13">
    <source>
        <dbReference type="Pfam" id="PF06418"/>
    </source>
</evidence>
<keyword evidence="8 11" id="KW-0315">Glutamine amidotransferase</keyword>
<dbReference type="InterPro" id="IPR033828">
    <property type="entry name" value="GATase1_CTP_Synthase"/>
</dbReference>
<keyword evidence="4 11" id="KW-0479">Metal-binding</keyword>
<dbReference type="Pfam" id="PF00117">
    <property type="entry name" value="GATase"/>
    <property type="match status" value="1"/>
</dbReference>
<comment type="similarity">
    <text evidence="2 11">Belongs to the CTP synthase family.</text>
</comment>
<feature type="binding site" evidence="11">
    <location>
        <position position="71"/>
    </location>
    <ligand>
        <name>Mg(2+)</name>
        <dbReference type="ChEBI" id="CHEBI:18420"/>
    </ligand>
</feature>
<dbReference type="EMBL" id="MWQY01000007">
    <property type="protein sequence ID" value="ORC35949.1"/>
    <property type="molecule type" value="Genomic_DNA"/>
</dbReference>
<keyword evidence="9 11" id="KW-0665">Pyrimidine biosynthesis</keyword>
<dbReference type="PANTHER" id="PTHR11550:SF0">
    <property type="entry name" value="CTP SYNTHASE-RELATED"/>
    <property type="match status" value="1"/>
</dbReference>
<dbReference type="InterPro" id="IPR004468">
    <property type="entry name" value="CTP_synthase"/>
</dbReference>
<dbReference type="GO" id="GO:0046872">
    <property type="term" value="F:metal ion binding"/>
    <property type="evidence" value="ECO:0007669"/>
    <property type="project" value="UniProtKB-KW"/>
</dbReference>
<comment type="function">
    <text evidence="11">Catalyzes the ATP-dependent amination of UTP to CTP with either L-glutamine or ammonia as the source of nitrogen. Regulates intracellular CTP levels through interactions with the four ribonucleotide triphosphates.</text>
</comment>
<dbReference type="RefSeq" id="WP_083049761.1">
    <property type="nucleotide sequence ID" value="NZ_MWQY01000007.1"/>
</dbReference>
<evidence type="ECO:0000256" key="1">
    <source>
        <dbReference type="ARBA" id="ARBA00005171"/>
    </source>
</evidence>
<dbReference type="PANTHER" id="PTHR11550">
    <property type="entry name" value="CTP SYNTHASE"/>
    <property type="match status" value="1"/>
</dbReference>
<feature type="binding site" evidence="11">
    <location>
        <position position="71"/>
    </location>
    <ligand>
        <name>ATP</name>
        <dbReference type="ChEBI" id="CHEBI:30616"/>
    </ligand>
</feature>
<comment type="caution">
    <text evidence="11">Lacks conserved residue(s) required for the propagation of feature annotation.</text>
</comment>
<dbReference type="GO" id="GO:0004359">
    <property type="term" value="F:glutaminase activity"/>
    <property type="evidence" value="ECO:0007669"/>
    <property type="project" value="RHEA"/>
</dbReference>
<evidence type="ECO:0000256" key="4">
    <source>
        <dbReference type="ARBA" id="ARBA00022723"/>
    </source>
</evidence>
<dbReference type="CDD" id="cd01746">
    <property type="entry name" value="GATase1_CTP_Synthase"/>
    <property type="match status" value="1"/>
</dbReference>
<evidence type="ECO:0000256" key="10">
    <source>
        <dbReference type="ARBA" id="ARBA00047781"/>
    </source>
</evidence>
<dbReference type="HAMAP" id="MF_01227">
    <property type="entry name" value="PyrG"/>
    <property type="match status" value="1"/>
</dbReference>
<dbReference type="SUPFAM" id="SSF52540">
    <property type="entry name" value="P-loop containing nucleoside triphosphate hydrolases"/>
    <property type="match status" value="1"/>
</dbReference>
<dbReference type="AlphaFoldDB" id="A0A1Y1RZ55"/>
<comment type="pathway">
    <text evidence="1 11">Pyrimidine metabolism; CTP biosynthesis via de novo pathway; CTP from UDP: step 2/2.</text>
</comment>
<feature type="binding site" evidence="11">
    <location>
        <position position="54"/>
    </location>
    <ligand>
        <name>L-glutamine</name>
        <dbReference type="ChEBI" id="CHEBI:58359"/>
    </ligand>
</feature>
<sequence>MKKYIFVTGGVCSSLGKGIAASSLGSLLECRGLRIRMIKIDPYINVDAGTMSPYQHGEVYVTDDGAETDLDLGNYARFTNSPLSREHSITTGQVYQSVITKEREGRYLGRTVQVIPHITDEIKQRIFRIGEAQDADVTLIEVGGTVGDIESIPFLEAARQFSHDVGKKNVVFIHLTLVPEVTGGEMKTKPTQHSVKQLLEIGIVPDILLCRSTKPLEESMRSKIALFTNVDDEAVISAHDAGSTIYEVPLNYHAEGLDDIAVAKLGIETRPIDLSEWEKVVNTIIGARHTERIALVGKYIDLHDTYKSVHEALYHGGIANTVKVDIIKIDAEELEKTEDLDSLMEGIHGILIPGGFGQRGITGMVKAARYARQNALPCFGICLGLQVMVIEYSRNVLEIEDADSSEFSPDGKNSVVSLLEEQVDVTHYGGTMRLGRSETRLKAGTMIRDIYGEETIFERHRHRYEVSNRFRPLLEEKGLIISGVTPDEALVESIQWPDHPWGIGVQYHPEFQSKPIKAHPLFTSFIAAADEVRGRG</sequence>
<dbReference type="SUPFAM" id="SSF52317">
    <property type="entry name" value="Class I glutamine amidotransferase-like"/>
    <property type="match status" value="1"/>
</dbReference>
<dbReference type="InterPro" id="IPR029062">
    <property type="entry name" value="Class_I_gatase-like"/>
</dbReference>
<keyword evidence="6 11" id="KW-0067">ATP-binding</keyword>
<keyword evidence="7 11" id="KW-0460">Magnesium</keyword>
<keyword evidence="15" id="KW-1185">Reference proteome</keyword>
<dbReference type="InterPro" id="IPR017456">
    <property type="entry name" value="CTP_synthase_N"/>
</dbReference>
<dbReference type="GO" id="GO:0042802">
    <property type="term" value="F:identical protein binding"/>
    <property type="evidence" value="ECO:0007669"/>
    <property type="project" value="TreeGrafter"/>
</dbReference>
<feature type="binding site" evidence="11">
    <location>
        <begin position="148"/>
        <end position="150"/>
    </location>
    <ligand>
        <name>CTP</name>
        <dbReference type="ChEBI" id="CHEBI:37563"/>
        <note>allosteric inhibitor</note>
    </ligand>
</feature>
<dbReference type="NCBIfam" id="NF003792">
    <property type="entry name" value="PRK05380.1"/>
    <property type="match status" value="1"/>
</dbReference>
<feature type="domain" description="CTP synthase N-terminal" evidence="13">
    <location>
        <begin position="3"/>
        <end position="266"/>
    </location>
</feature>
<dbReference type="GO" id="GO:0005829">
    <property type="term" value="C:cytosol"/>
    <property type="evidence" value="ECO:0007669"/>
    <property type="project" value="TreeGrafter"/>
</dbReference>
<evidence type="ECO:0000256" key="7">
    <source>
        <dbReference type="ARBA" id="ARBA00022842"/>
    </source>
</evidence>
<comment type="activity regulation">
    <text evidence="11">Allosterically activated by GTP, when glutamine is the substrate; GTP has no effect on the reaction when ammonia is the substrate. The allosteric effector GTP functions by stabilizing the protein conformation that binds the tetrahedral intermediate(s) formed during glutamine hydrolysis. Inhibited by the product CTP, via allosteric rather than competitive inhibition.</text>
</comment>
<dbReference type="GO" id="GO:0097268">
    <property type="term" value="C:cytoophidium"/>
    <property type="evidence" value="ECO:0007669"/>
    <property type="project" value="UniProtKB-ARBA"/>
</dbReference>
<protein>
    <recommendedName>
        <fullName evidence="11">CTP synthase</fullName>
        <ecNumber evidence="11">6.3.4.2</ecNumber>
    </recommendedName>
    <alternativeName>
        <fullName evidence="11">Cytidine 5'-triphosphate synthase</fullName>
    </alternativeName>
    <alternativeName>
        <fullName evidence="11">Cytidine triphosphate synthetase</fullName>
        <shortName evidence="11">CTP synthetase</shortName>
        <shortName evidence="11">CTPS</shortName>
    </alternativeName>
    <alternativeName>
        <fullName evidence="11">UTP--ammonia ligase</fullName>
    </alternativeName>
</protein>
<feature type="domain" description="Glutamine amidotransferase" evidence="12">
    <location>
        <begin position="302"/>
        <end position="527"/>
    </location>
</feature>
<dbReference type="Gene3D" id="3.40.50.880">
    <property type="match status" value="1"/>
</dbReference>
<evidence type="ECO:0000313" key="14">
    <source>
        <dbReference type="EMBL" id="ORC35949.1"/>
    </source>
</evidence>
<dbReference type="PROSITE" id="PS51273">
    <property type="entry name" value="GATASE_TYPE_1"/>
    <property type="match status" value="1"/>
</dbReference>
<feature type="binding site" evidence="11">
    <location>
        <position position="406"/>
    </location>
    <ligand>
        <name>L-glutamine</name>
        <dbReference type="ChEBI" id="CHEBI:58359"/>
    </ligand>
</feature>
<evidence type="ECO:0000313" key="15">
    <source>
        <dbReference type="Proteomes" id="UP000192343"/>
    </source>
</evidence>
<comment type="catalytic activity">
    <reaction evidence="11">
        <text>UTP + NH4(+) + ATP = CTP + ADP + phosphate + 2 H(+)</text>
        <dbReference type="Rhea" id="RHEA:16597"/>
        <dbReference type="ChEBI" id="CHEBI:15378"/>
        <dbReference type="ChEBI" id="CHEBI:28938"/>
        <dbReference type="ChEBI" id="CHEBI:30616"/>
        <dbReference type="ChEBI" id="CHEBI:37563"/>
        <dbReference type="ChEBI" id="CHEBI:43474"/>
        <dbReference type="ChEBI" id="CHEBI:46398"/>
        <dbReference type="ChEBI" id="CHEBI:456216"/>
    </reaction>
</comment>
<dbReference type="FunFam" id="3.40.50.880:FF:000002">
    <property type="entry name" value="CTP synthase"/>
    <property type="match status" value="1"/>
</dbReference>
<dbReference type="STRING" id="1963862.B4O97_07730"/>
<name>A0A1Y1RZ55_9SPIO</name>
<feature type="region of interest" description="Amidoligase domain" evidence="11">
    <location>
        <begin position="1"/>
        <end position="267"/>
    </location>
</feature>
<dbReference type="EC" id="6.3.4.2" evidence="11"/>
<organism evidence="14 15">
    <name type="scientific">Marispirochaeta aestuarii</name>
    <dbReference type="NCBI Taxonomy" id="1963862"/>
    <lineage>
        <taxon>Bacteria</taxon>
        <taxon>Pseudomonadati</taxon>
        <taxon>Spirochaetota</taxon>
        <taxon>Spirochaetia</taxon>
        <taxon>Spirochaetales</taxon>
        <taxon>Spirochaetaceae</taxon>
        <taxon>Marispirochaeta</taxon>
    </lineage>
</organism>
<dbReference type="InterPro" id="IPR017926">
    <property type="entry name" value="GATASE"/>
</dbReference>
<dbReference type="GO" id="GO:0005524">
    <property type="term" value="F:ATP binding"/>
    <property type="evidence" value="ECO:0007669"/>
    <property type="project" value="UniProtKB-KW"/>
</dbReference>
<dbReference type="GO" id="GO:0044210">
    <property type="term" value="P:'de novo' CTP biosynthetic process"/>
    <property type="evidence" value="ECO:0007669"/>
    <property type="project" value="UniProtKB-UniRule"/>
</dbReference>
<evidence type="ECO:0000259" key="12">
    <source>
        <dbReference type="Pfam" id="PF00117"/>
    </source>
</evidence>
<evidence type="ECO:0000256" key="11">
    <source>
        <dbReference type="HAMAP-Rule" id="MF_01227"/>
    </source>
</evidence>
<dbReference type="Pfam" id="PF06418">
    <property type="entry name" value="CTP_synth_N"/>
    <property type="match status" value="1"/>
</dbReference>
<comment type="caution">
    <text evidence="14">The sequence shown here is derived from an EMBL/GenBank/DDBJ whole genome shotgun (WGS) entry which is preliminary data.</text>
</comment>
<dbReference type="GO" id="GO:0003883">
    <property type="term" value="F:CTP synthase activity"/>
    <property type="evidence" value="ECO:0007669"/>
    <property type="project" value="UniProtKB-UniRule"/>
</dbReference>
<feature type="active site" evidence="11">
    <location>
        <position position="508"/>
    </location>
</feature>
<evidence type="ECO:0000256" key="6">
    <source>
        <dbReference type="ARBA" id="ARBA00022840"/>
    </source>
</evidence>
<feature type="binding site" evidence="11">
    <location>
        <position position="223"/>
    </location>
    <ligand>
        <name>CTP</name>
        <dbReference type="ChEBI" id="CHEBI:37563"/>
        <note>allosteric inhibitor</note>
    </ligand>
</feature>
<evidence type="ECO:0000256" key="9">
    <source>
        <dbReference type="ARBA" id="ARBA00022975"/>
    </source>
</evidence>
<comment type="subunit">
    <text evidence="11">Homotetramer.</text>
</comment>
<feature type="binding site" evidence="11">
    <location>
        <position position="13"/>
    </location>
    <ligand>
        <name>CTP</name>
        <dbReference type="ChEBI" id="CHEBI:37563"/>
        <note>allosteric inhibitor</note>
    </ligand>
</feature>
<evidence type="ECO:0000256" key="5">
    <source>
        <dbReference type="ARBA" id="ARBA00022741"/>
    </source>
</evidence>
<feature type="binding site" evidence="11">
    <location>
        <begin position="383"/>
        <end position="386"/>
    </location>
    <ligand>
        <name>L-glutamine</name>
        <dbReference type="ChEBI" id="CHEBI:58359"/>
    </ligand>
</feature>
<feature type="binding site" evidence="11">
    <location>
        <begin position="187"/>
        <end position="192"/>
    </location>
    <ligand>
        <name>CTP</name>
        <dbReference type="ChEBI" id="CHEBI:37563"/>
        <note>allosteric inhibitor</note>
    </ligand>
</feature>
<reference evidence="14 15" key="1">
    <citation type="submission" date="2017-03" db="EMBL/GenBank/DDBJ databases">
        <title>Draft Genome sequence of Marispirochaeta sp. strain JC444.</title>
        <authorList>
            <person name="Shivani Y."/>
            <person name="Subhash Y."/>
            <person name="Sasikala C."/>
            <person name="Ramana C."/>
        </authorList>
    </citation>
    <scope>NUCLEOTIDE SEQUENCE [LARGE SCALE GENOMIC DNA]</scope>
    <source>
        <strain evidence="14 15">JC444</strain>
    </source>
</reference>
<proteinExistence type="inferred from homology"/>
<keyword evidence="3 11" id="KW-0436">Ligase</keyword>
<feature type="binding site" evidence="11">
    <location>
        <position position="223"/>
    </location>
    <ligand>
        <name>UTP</name>
        <dbReference type="ChEBI" id="CHEBI:46398"/>
    </ligand>
</feature>
<comment type="catalytic activity">
    <reaction evidence="10 11">
        <text>UTP + L-glutamine + ATP + H2O = CTP + L-glutamate + ADP + phosphate + 2 H(+)</text>
        <dbReference type="Rhea" id="RHEA:26426"/>
        <dbReference type="ChEBI" id="CHEBI:15377"/>
        <dbReference type="ChEBI" id="CHEBI:15378"/>
        <dbReference type="ChEBI" id="CHEBI:29985"/>
        <dbReference type="ChEBI" id="CHEBI:30616"/>
        <dbReference type="ChEBI" id="CHEBI:37563"/>
        <dbReference type="ChEBI" id="CHEBI:43474"/>
        <dbReference type="ChEBI" id="CHEBI:46398"/>
        <dbReference type="ChEBI" id="CHEBI:58359"/>
        <dbReference type="ChEBI" id="CHEBI:456216"/>
        <dbReference type="EC" id="6.3.4.2"/>
    </reaction>
</comment>
<dbReference type="OrthoDB" id="9801107at2"/>
<feature type="binding site" evidence="11">
    <location>
        <position position="13"/>
    </location>
    <ligand>
        <name>UTP</name>
        <dbReference type="ChEBI" id="CHEBI:46398"/>
    </ligand>
</feature>
<comment type="catalytic activity">
    <reaction evidence="11">
        <text>L-glutamine + H2O = L-glutamate + NH4(+)</text>
        <dbReference type="Rhea" id="RHEA:15889"/>
        <dbReference type="ChEBI" id="CHEBI:15377"/>
        <dbReference type="ChEBI" id="CHEBI:28938"/>
        <dbReference type="ChEBI" id="CHEBI:29985"/>
        <dbReference type="ChEBI" id="CHEBI:58359"/>
    </reaction>
</comment>
<dbReference type="Proteomes" id="UP000192343">
    <property type="component" value="Unassembled WGS sequence"/>
</dbReference>
<gene>
    <name evidence="11" type="primary">pyrG</name>
    <name evidence="14" type="ORF">B4O97_07730</name>
</gene>
<feature type="binding site" evidence="11">
    <location>
        <position position="355"/>
    </location>
    <ligand>
        <name>L-glutamine</name>
        <dbReference type="ChEBI" id="CHEBI:58359"/>
    </ligand>
</feature>
<accession>A0A1Y1RZ55</accession>
<feature type="active site" evidence="11">
    <location>
        <position position="510"/>
    </location>
</feature>
<evidence type="ECO:0000256" key="3">
    <source>
        <dbReference type="ARBA" id="ARBA00022598"/>
    </source>
</evidence>
<dbReference type="GO" id="GO:0019856">
    <property type="term" value="P:pyrimidine nucleobase biosynthetic process"/>
    <property type="evidence" value="ECO:0007669"/>
    <property type="project" value="TreeGrafter"/>
</dbReference>
<dbReference type="NCBIfam" id="TIGR00337">
    <property type="entry name" value="PyrG"/>
    <property type="match status" value="1"/>
</dbReference>
<comment type="miscellaneous">
    <text evidence="11">CTPSs have evolved a hybrid strategy for distinguishing between UTP and CTP. The overlapping regions of the product feedback inhibitory and substrate sites recognize a common feature in both compounds, the triphosphate moiety. To differentiate isosteric substrate and product pyrimidine rings, an additional pocket far from the expected kinase/ligase catalytic site, specifically recognizes the cytosine and ribose portions of the product inhibitor.</text>
</comment>